<dbReference type="Gene3D" id="6.10.250.2860">
    <property type="match status" value="1"/>
</dbReference>
<comment type="function">
    <text evidence="5">GTPase that associates with the 50S ribosomal subunit and may have a role during protein synthesis or ribosome biogenesis.</text>
</comment>
<dbReference type="NCBIfam" id="TIGR00231">
    <property type="entry name" value="small_GTP"/>
    <property type="match status" value="1"/>
</dbReference>
<dbReference type="GO" id="GO:0003924">
    <property type="term" value="F:GTPase activity"/>
    <property type="evidence" value="ECO:0007669"/>
    <property type="project" value="UniProtKB-UniRule"/>
</dbReference>
<feature type="binding site" evidence="6">
    <location>
        <begin position="217"/>
        <end position="224"/>
    </location>
    <ligand>
        <name>GTP</name>
        <dbReference type="ChEBI" id="CHEBI:37565"/>
    </ligand>
</feature>
<feature type="binding site" evidence="7">
    <location>
        <position position="224"/>
    </location>
    <ligand>
        <name>Mg(2+)</name>
        <dbReference type="ChEBI" id="CHEBI:18420"/>
    </ligand>
</feature>
<dbReference type="GO" id="GO:0005525">
    <property type="term" value="F:GTP binding"/>
    <property type="evidence" value="ECO:0007669"/>
    <property type="project" value="UniProtKB-UniRule"/>
</dbReference>
<keyword evidence="5" id="KW-0963">Cytoplasm</keyword>
<dbReference type="EMBL" id="QFNK01000098">
    <property type="protein sequence ID" value="PZO86703.1"/>
    <property type="molecule type" value="Genomic_DNA"/>
</dbReference>
<dbReference type="Proteomes" id="UP000249557">
    <property type="component" value="Unassembled WGS sequence"/>
</dbReference>
<dbReference type="NCBIfam" id="TIGR03156">
    <property type="entry name" value="GTP_HflX"/>
    <property type="match status" value="1"/>
</dbReference>
<evidence type="ECO:0000256" key="1">
    <source>
        <dbReference type="ARBA" id="ARBA00022723"/>
    </source>
</evidence>
<feature type="binding site" evidence="6">
    <location>
        <begin position="264"/>
        <end position="267"/>
    </location>
    <ligand>
        <name>GTP</name>
        <dbReference type="ChEBI" id="CHEBI:37565"/>
    </ligand>
</feature>
<keyword evidence="4 5" id="KW-0342">GTP-binding</keyword>
<protein>
    <recommendedName>
        <fullName evidence="5">GTPase HflX</fullName>
    </recommendedName>
    <alternativeName>
        <fullName evidence="5">GTP-binding protein HflX</fullName>
    </alternativeName>
</protein>
<dbReference type="GO" id="GO:0046872">
    <property type="term" value="F:metal ion binding"/>
    <property type="evidence" value="ECO:0007669"/>
    <property type="project" value="UniProtKB-KW"/>
</dbReference>
<dbReference type="InterPro" id="IPR030394">
    <property type="entry name" value="G_HFLX_dom"/>
</dbReference>
<keyword evidence="2 5" id="KW-0547">Nucleotide-binding</keyword>
<dbReference type="InterPro" id="IPR006073">
    <property type="entry name" value="GTP-bd"/>
</dbReference>
<dbReference type="InterPro" id="IPR042108">
    <property type="entry name" value="GTPase_HflX_N_sf"/>
</dbReference>
<evidence type="ECO:0000256" key="3">
    <source>
        <dbReference type="ARBA" id="ARBA00022842"/>
    </source>
</evidence>
<comment type="subunit">
    <text evidence="5">Monomer. Associates with the 50S ribosomal subunit.</text>
</comment>
<accession>A0A2W4ZWH0</accession>
<dbReference type="InterPro" id="IPR025121">
    <property type="entry name" value="GTPase_HflX_N"/>
</dbReference>
<dbReference type="Pfam" id="PF19275">
    <property type="entry name" value="HflX_C"/>
    <property type="match status" value="1"/>
</dbReference>
<evidence type="ECO:0000256" key="5">
    <source>
        <dbReference type="HAMAP-Rule" id="MF_00900"/>
    </source>
</evidence>
<dbReference type="GO" id="GO:0005737">
    <property type="term" value="C:cytoplasm"/>
    <property type="evidence" value="ECO:0007669"/>
    <property type="project" value="UniProtKB-SubCell"/>
</dbReference>
<feature type="domain" description="Hflx-type G" evidence="9">
    <location>
        <begin position="211"/>
        <end position="383"/>
    </location>
</feature>
<comment type="similarity">
    <text evidence="5">Belongs to the TRAFAC class OBG-HflX-like GTPase superfamily. HflX GTPase family.</text>
</comment>
<gene>
    <name evidence="5 10" type="primary">hflX</name>
    <name evidence="10" type="ORF">DI626_05815</name>
</gene>
<keyword evidence="1 7" id="KW-0479">Metal-binding</keyword>
<dbReference type="GO" id="GO:0043022">
    <property type="term" value="F:ribosome binding"/>
    <property type="evidence" value="ECO:0007669"/>
    <property type="project" value="TreeGrafter"/>
</dbReference>
<dbReference type="CDD" id="cd01878">
    <property type="entry name" value="HflX"/>
    <property type="match status" value="1"/>
</dbReference>
<organism evidence="10 11">
    <name type="scientific">Micavibrio aeruginosavorus</name>
    <dbReference type="NCBI Taxonomy" id="349221"/>
    <lineage>
        <taxon>Bacteria</taxon>
        <taxon>Pseudomonadati</taxon>
        <taxon>Bdellovibrionota</taxon>
        <taxon>Bdellovibrionia</taxon>
        <taxon>Bdellovibrionales</taxon>
        <taxon>Pseudobdellovibrionaceae</taxon>
        <taxon>Micavibrio</taxon>
    </lineage>
</organism>
<dbReference type="PANTHER" id="PTHR10229:SF0">
    <property type="entry name" value="GTP-BINDING PROTEIN 6-RELATED"/>
    <property type="match status" value="1"/>
</dbReference>
<reference evidence="10 11" key="1">
    <citation type="submission" date="2017-08" db="EMBL/GenBank/DDBJ databases">
        <title>Infants hospitalized years apart are colonized by the same room-sourced microbial strains.</title>
        <authorList>
            <person name="Brooks B."/>
            <person name="Olm M.R."/>
            <person name="Firek B.A."/>
            <person name="Baker R."/>
            <person name="Thomas B.C."/>
            <person name="Morowitz M.J."/>
            <person name="Banfield J.F."/>
        </authorList>
    </citation>
    <scope>NUCLEOTIDE SEQUENCE [LARGE SCALE GENOMIC DNA]</scope>
    <source>
        <strain evidence="10">S2_018_000_R2_104</strain>
    </source>
</reference>
<sequence length="444" mass="50349">MAVQTSTKIIDRALVVHPVLPVKVERETTRYHRAIEDLIEEAEGLVHAIHLEVSSTRVVKVSRISPAQLIGKGGAEEIGRIVEEEKPVVVVVNYRLTPVQQRNLEKLWNVKVIDRTGLILEIFGERAQTKEGRIQVDLAMLEYQKSRLVRSWTHLERQRGGGGFMGGPGETQIELDRRIITDRIAQLKRDLEQVRRTRDLGRKQREKVPFPTVALVGYTNAGKSTLFNRLTGADVFAEDLVFATLDPTLRRLELPNGKVVILSDTVGFIADLPTTLVEAFRATLEQVQYADIILHVRDASSPDHPWQREDVINVLTELGIDYNTDKRIYEILNKVDAVSEEAMEDFRREALYSEGRMIPVSARTGEGIEHLLQGLAETVSQADEVFAYLIPPGDGRAIAWLHTHGEVTEQSQEDGNMLVKVRLSEDNRGRFHTRFPDYEEYQPR</sequence>
<dbReference type="PANTHER" id="PTHR10229">
    <property type="entry name" value="GTP-BINDING PROTEIN HFLX"/>
    <property type="match status" value="1"/>
</dbReference>
<keyword evidence="3 7" id="KW-0460">Magnesium</keyword>
<dbReference type="PIRSF" id="PIRSF006809">
    <property type="entry name" value="GTP-binding_hflX_prd"/>
    <property type="match status" value="1"/>
</dbReference>
<evidence type="ECO:0000256" key="6">
    <source>
        <dbReference type="PIRSR" id="PIRSR006809-1"/>
    </source>
</evidence>
<feature type="binding site" evidence="6">
    <location>
        <begin position="361"/>
        <end position="363"/>
    </location>
    <ligand>
        <name>GTP</name>
        <dbReference type="ChEBI" id="CHEBI:37565"/>
    </ligand>
</feature>
<evidence type="ECO:0000256" key="2">
    <source>
        <dbReference type="ARBA" id="ARBA00022741"/>
    </source>
</evidence>
<dbReference type="InterPro" id="IPR016496">
    <property type="entry name" value="GTPase_HflX"/>
</dbReference>
<comment type="cofactor">
    <cofactor evidence="7">
        <name>Mg(2+)</name>
        <dbReference type="ChEBI" id="CHEBI:18420"/>
    </cofactor>
</comment>
<dbReference type="Pfam" id="PF16360">
    <property type="entry name" value="GTP-bdg_M"/>
    <property type="match status" value="1"/>
</dbReference>
<evidence type="ECO:0000256" key="7">
    <source>
        <dbReference type="PIRSR" id="PIRSR006809-2"/>
    </source>
</evidence>
<feature type="binding site" evidence="7">
    <location>
        <position position="244"/>
    </location>
    <ligand>
        <name>Mg(2+)</name>
        <dbReference type="ChEBI" id="CHEBI:18420"/>
    </ligand>
</feature>
<dbReference type="Gene3D" id="3.40.50.11060">
    <property type="entry name" value="GTPase HflX, N-terminal domain"/>
    <property type="match status" value="1"/>
</dbReference>
<feature type="binding site" evidence="6">
    <location>
        <begin position="242"/>
        <end position="246"/>
    </location>
    <ligand>
        <name>GTP</name>
        <dbReference type="ChEBI" id="CHEBI:37565"/>
    </ligand>
</feature>
<dbReference type="Gene3D" id="3.40.50.300">
    <property type="entry name" value="P-loop containing nucleotide triphosphate hydrolases"/>
    <property type="match status" value="1"/>
</dbReference>
<dbReference type="InterPro" id="IPR045498">
    <property type="entry name" value="HflX_C"/>
</dbReference>
<dbReference type="Pfam" id="PF13167">
    <property type="entry name" value="GTP-bdg_N"/>
    <property type="match status" value="1"/>
</dbReference>
<dbReference type="HAMAP" id="MF_00900">
    <property type="entry name" value="GTPase_HflX"/>
    <property type="match status" value="1"/>
</dbReference>
<comment type="caution">
    <text evidence="10">The sequence shown here is derived from an EMBL/GenBank/DDBJ whole genome shotgun (WGS) entry which is preliminary data.</text>
</comment>
<dbReference type="SUPFAM" id="SSF52540">
    <property type="entry name" value="P-loop containing nucleoside triphosphate hydrolases"/>
    <property type="match status" value="1"/>
</dbReference>
<dbReference type="InterPro" id="IPR005225">
    <property type="entry name" value="Small_GTP-bd"/>
</dbReference>
<evidence type="ECO:0000256" key="4">
    <source>
        <dbReference type="ARBA" id="ARBA00023134"/>
    </source>
</evidence>
<dbReference type="Pfam" id="PF01926">
    <property type="entry name" value="MMR_HSR1"/>
    <property type="match status" value="1"/>
</dbReference>
<dbReference type="AlphaFoldDB" id="A0A2W4ZWH0"/>
<dbReference type="PROSITE" id="PS51705">
    <property type="entry name" value="G_HFLX"/>
    <property type="match status" value="1"/>
</dbReference>
<dbReference type="PRINTS" id="PR00326">
    <property type="entry name" value="GTP1OBG"/>
</dbReference>
<evidence type="ECO:0000259" key="9">
    <source>
        <dbReference type="PROSITE" id="PS51705"/>
    </source>
</evidence>
<proteinExistence type="inferred from homology"/>
<name>A0A2W4ZWH0_9BACT</name>
<evidence type="ECO:0000256" key="8">
    <source>
        <dbReference type="SAM" id="Coils"/>
    </source>
</evidence>
<dbReference type="InterPro" id="IPR027417">
    <property type="entry name" value="P-loop_NTPase"/>
</dbReference>
<feature type="binding site" evidence="6">
    <location>
        <begin position="333"/>
        <end position="336"/>
    </location>
    <ligand>
        <name>GTP</name>
        <dbReference type="ChEBI" id="CHEBI:37565"/>
    </ligand>
</feature>
<dbReference type="InterPro" id="IPR032305">
    <property type="entry name" value="GTP-bd_M"/>
</dbReference>
<comment type="subcellular location">
    <subcellularLocation>
        <location evidence="5">Cytoplasm</location>
    </subcellularLocation>
    <text evidence="5">May associate with membranes.</text>
</comment>
<evidence type="ECO:0000313" key="10">
    <source>
        <dbReference type="EMBL" id="PZO86703.1"/>
    </source>
</evidence>
<keyword evidence="8" id="KW-0175">Coiled coil</keyword>
<feature type="coiled-coil region" evidence="8">
    <location>
        <begin position="177"/>
        <end position="204"/>
    </location>
</feature>
<evidence type="ECO:0000313" key="11">
    <source>
        <dbReference type="Proteomes" id="UP000249557"/>
    </source>
</evidence>